<keyword evidence="4 9" id="KW-0812">Transmembrane</keyword>
<feature type="transmembrane region" description="Helical" evidence="9">
    <location>
        <begin position="62"/>
        <end position="80"/>
    </location>
</feature>
<evidence type="ECO:0000313" key="11">
    <source>
        <dbReference type="Proteomes" id="UP001642464"/>
    </source>
</evidence>
<organism evidence="10 11">
    <name type="scientific">Durusdinium trenchii</name>
    <dbReference type="NCBI Taxonomy" id="1381693"/>
    <lineage>
        <taxon>Eukaryota</taxon>
        <taxon>Sar</taxon>
        <taxon>Alveolata</taxon>
        <taxon>Dinophyceae</taxon>
        <taxon>Suessiales</taxon>
        <taxon>Symbiodiniaceae</taxon>
        <taxon>Durusdinium</taxon>
    </lineage>
</organism>
<feature type="transmembrane region" description="Helical" evidence="9">
    <location>
        <begin position="92"/>
        <end position="113"/>
    </location>
</feature>
<dbReference type="PANTHER" id="PTHR12952">
    <property type="entry name" value="SYS1"/>
    <property type="match status" value="1"/>
</dbReference>
<dbReference type="PANTHER" id="PTHR12952:SF0">
    <property type="entry name" value="PROTEIN SYS1 HOMOLOG"/>
    <property type="match status" value="1"/>
</dbReference>
<proteinExistence type="inferred from homology"/>
<keyword evidence="5" id="KW-0653">Protein transport</keyword>
<evidence type="ECO:0000256" key="6">
    <source>
        <dbReference type="ARBA" id="ARBA00022989"/>
    </source>
</evidence>
<feature type="transmembrane region" description="Helical" evidence="9">
    <location>
        <begin position="119"/>
        <end position="138"/>
    </location>
</feature>
<feature type="transmembrane region" description="Helical" evidence="9">
    <location>
        <begin position="21"/>
        <end position="42"/>
    </location>
</feature>
<accession>A0ABP0KXE3</accession>
<keyword evidence="7" id="KW-0333">Golgi apparatus</keyword>
<evidence type="ECO:0000256" key="5">
    <source>
        <dbReference type="ARBA" id="ARBA00022927"/>
    </source>
</evidence>
<reference evidence="10 11" key="1">
    <citation type="submission" date="2024-02" db="EMBL/GenBank/DDBJ databases">
        <authorList>
            <person name="Chen Y."/>
            <person name="Shah S."/>
            <person name="Dougan E. K."/>
            <person name="Thang M."/>
            <person name="Chan C."/>
        </authorList>
    </citation>
    <scope>NUCLEOTIDE SEQUENCE [LARGE SCALE GENOMIC DNA]</scope>
</reference>
<dbReference type="InterPro" id="IPR019185">
    <property type="entry name" value="Integral_membrane_SYS1-rel"/>
</dbReference>
<evidence type="ECO:0000256" key="4">
    <source>
        <dbReference type="ARBA" id="ARBA00022692"/>
    </source>
</evidence>
<evidence type="ECO:0000313" key="10">
    <source>
        <dbReference type="EMBL" id="CAK9031202.1"/>
    </source>
</evidence>
<evidence type="ECO:0000256" key="7">
    <source>
        <dbReference type="ARBA" id="ARBA00023034"/>
    </source>
</evidence>
<comment type="caution">
    <text evidence="10">The sequence shown here is derived from an EMBL/GenBank/DDBJ whole genome shotgun (WGS) entry which is preliminary data.</text>
</comment>
<evidence type="ECO:0000256" key="8">
    <source>
        <dbReference type="ARBA" id="ARBA00023136"/>
    </source>
</evidence>
<keyword evidence="6 9" id="KW-1133">Transmembrane helix</keyword>
<comment type="similarity">
    <text evidence="2">Belongs to the SYS1 family.</text>
</comment>
<protein>
    <submittedName>
        <fullName evidence="10">Protein SYS1 homolog</fullName>
    </submittedName>
</protein>
<evidence type="ECO:0000256" key="2">
    <source>
        <dbReference type="ARBA" id="ARBA00008160"/>
    </source>
</evidence>
<sequence length="164" mass="18542">MSGRFYGAEQFNPRKITTQILVMQSSFWLCLGSCVAMGDLFWGEEQGAAQLFQPEAYTWTTTRGLILTFALWFTSLIMAIELRFVVQRAKKCLDFVATYHIFHLIATCFAEGFPATGEWWIIQIPAILTAVLLGEYMCMQAETRDITLGNKGGKKTSKPSFDEI</sequence>
<comment type="subcellular location">
    <subcellularLocation>
        <location evidence="1">Golgi apparatus membrane</location>
        <topology evidence="1">Multi-pass membrane protein</topology>
    </subcellularLocation>
</comment>
<evidence type="ECO:0000256" key="3">
    <source>
        <dbReference type="ARBA" id="ARBA00022448"/>
    </source>
</evidence>
<dbReference type="EMBL" id="CAXAMM010013359">
    <property type="protein sequence ID" value="CAK9031202.1"/>
    <property type="molecule type" value="Genomic_DNA"/>
</dbReference>
<name>A0ABP0KXE3_9DINO</name>
<evidence type="ECO:0000256" key="9">
    <source>
        <dbReference type="SAM" id="Phobius"/>
    </source>
</evidence>
<gene>
    <name evidence="10" type="ORF">SCF082_LOCUS19545</name>
</gene>
<keyword evidence="8 9" id="KW-0472">Membrane</keyword>
<dbReference type="Pfam" id="PF09801">
    <property type="entry name" value="SYS1"/>
    <property type="match status" value="1"/>
</dbReference>
<keyword evidence="11" id="KW-1185">Reference proteome</keyword>
<dbReference type="Proteomes" id="UP001642464">
    <property type="component" value="Unassembled WGS sequence"/>
</dbReference>
<evidence type="ECO:0000256" key="1">
    <source>
        <dbReference type="ARBA" id="ARBA00004653"/>
    </source>
</evidence>
<keyword evidence="3" id="KW-0813">Transport</keyword>